<dbReference type="PANTHER" id="PTHR10720">
    <property type="entry name" value="HEME OXYGENASE"/>
    <property type="match status" value="1"/>
</dbReference>
<dbReference type="AlphaFoldDB" id="G0RHF0"/>
<feature type="transmembrane region" description="Helical" evidence="5">
    <location>
        <begin position="453"/>
        <end position="473"/>
    </location>
</feature>
<dbReference type="InterPro" id="IPR016053">
    <property type="entry name" value="Haem_Oase-like"/>
</dbReference>
<evidence type="ECO:0000256" key="5">
    <source>
        <dbReference type="SAM" id="Phobius"/>
    </source>
</evidence>
<dbReference type="GeneID" id="18481217"/>
<dbReference type="KEGG" id="tre:TRIREDRAFT_106248"/>
<keyword evidence="1" id="KW-0349">Heme</keyword>
<dbReference type="OrthoDB" id="652091at2759"/>
<dbReference type="Pfam" id="PF01126">
    <property type="entry name" value="Heme_oxygenase"/>
    <property type="match status" value="1"/>
</dbReference>
<evidence type="ECO:0000313" key="6">
    <source>
        <dbReference type="EMBL" id="EGR49276.1"/>
    </source>
</evidence>
<organism evidence="7">
    <name type="scientific">Hypocrea jecorina (strain QM6a)</name>
    <name type="common">Trichoderma reesei</name>
    <dbReference type="NCBI Taxonomy" id="431241"/>
    <lineage>
        <taxon>Eukaryota</taxon>
        <taxon>Fungi</taxon>
        <taxon>Dikarya</taxon>
        <taxon>Ascomycota</taxon>
        <taxon>Pezizomycotina</taxon>
        <taxon>Sordariomycetes</taxon>
        <taxon>Hypocreomycetidae</taxon>
        <taxon>Hypocreales</taxon>
        <taxon>Hypocreaceae</taxon>
        <taxon>Trichoderma</taxon>
    </lineage>
</organism>
<dbReference type="PANTHER" id="PTHR10720:SF0">
    <property type="entry name" value="HEME OXYGENASE"/>
    <property type="match status" value="1"/>
</dbReference>
<protein>
    <submittedName>
        <fullName evidence="6">Predicted protein</fullName>
    </submittedName>
</protein>
<keyword evidence="7" id="KW-1185">Reference proteome</keyword>
<evidence type="ECO:0000256" key="4">
    <source>
        <dbReference type="SAM" id="MobiDB-lite"/>
    </source>
</evidence>
<dbReference type="SUPFAM" id="SSF48613">
    <property type="entry name" value="Heme oxygenase-like"/>
    <property type="match status" value="1"/>
</dbReference>
<keyword evidence="3" id="KW-0408">Iron</keyword>
<evidence type="ECO:0000256" key="1">
    <source>
        <dbReference type="ARBA" id="ARBA00022617"/>
    </source>
</evidence>
<evidence type="ECO:0000313" key="7">
    <source>
        <dbReference type="Proteomes" id="UP000008984"/>
    </source>
</evidence>
<dbReference type="Proteomes" id="UP000008984">
    <property type="component" value="Unassembled WGS sequence"/>
</dbReference>
<feature type="compositionally biased region" description="Basic and acidic residues" evidence="4">
    <location>
        <begin position="379"/>
        <end position="391"/>
    </location>
</feature>
<dbReference type="Gene3D" id="1.20.910.10">
    <property type="entry name" value="Heme oxygenase-like"/>
    <property type="match status" value="1"/>
</dbReference>
<evidence type="ECO:0000256" key="3">
    <source>
        <dbReference type="ARBA" id="ARBA00023004"/>
    </source>
</evidence>
<dbReference type="InterPro" id="IPR002051">
    <property type="entry name" value="Haem_Oase"/>
</dbReference>
<dbReference type="GO" id="GO:0046872">
    <property type="term" value="F:metal ion binding"/>
    <property type="evidence" value="ECO:0007669"/>
    <property type="project" value="UniProtKB-KW"/>
</dbReference>
<name>G0RHF0_HYPJQ</name>
<dbReference type="GO" id="GO:0004392">
    <property type="term" value="F:heme oxygenase (decyclizing) activity"/>
    <property type="evidence" value="ECO:0007669"/>
    <property type="project" value="InterPro"/>
</dbReference>
<sequence>MSPPNADDAPSTTTKSLAVDIVAATRPMHTRINKLVTSRVPLALPPRSSDPGAYISGLLHILPVYMTFEKLWLDIISSPSPVEDAADGTRLDAESGDGPARVNDSKDGNLEVPERVRKILVALYMPQLFRSDRLRGDIKSMTGWSDEVLDRQIQAIKGTGQLSANLSHIKQAVHAKPHVLVAYSYNLFMALFAGGRYIRASFEKAGNEFWQTVPEPIKPTMQPCQPRPAAAAAAAAAASVAPFSPLELTGDDGLGTQHSSHASSSCDEFLQFWHFDSPEDGEDFKRDYKERLLTWEDTLTADEREDILQESIIILESIGHIVGQLDEVYSDEHGEKDNLQMPRRPSFASHFMQAQFVARLRDSFLIARDRGVGNPFRTRSVDTEASGREEQGGEEDDNNQHDAVTGASKSIRFAKTLPTPRRNKGRDAVIEEDGKLRGGLPMHIVDAMAARPIFAWIVGLLILYVVVRVRGIFDHQGSKTGASMLGYAHS</sequence>
<dbReference type="RefSeq" id="XP_006964458.1">
    <property type="nucleotide sequence ID" value="XM_006964396.1"/>
</dbReference>
<dbReference type="VEuPathDB" id="FungiDB:TRIREDRAFT_106248"/>
<dbReference type="eggNOG" id="KOG4480">
    <property type="taxonomic scope" value="Eukaryota"/>
</dbReference>
<keyword evidence="5" id="KW-0812">Transmembrane</keyword>
<keyword evidence="2" id="KW-0479">Metal-binding</keyword>
<evidence type="ECO:0000256" key="2">
    <source>
        <dbReference type="ARBA" id="ARBA00022723"/>
    </source>
</evidence>
<gene>
    <name evidence="6" type="ORF">TRIREDRAFT_106248</name>
</gene>
<keyword evidence="5" id="KW-1133">Transmembrane helix</keyword>
<dbReference type="EMBL" id="GL985062">
    <property type="protein sequence ID" value="EGR49276.1"/>
    <property type="molecule type" value="Genomic_DNA"/>
</dbReference>
<dbReference type="GO" id="GO:0006788">
    <property type="term" value="P:heme oxidation"/>
    <property type="evidence" value="ECO:0007669"/>
    <property type="project" value="InterPro"/>
</dbReference>
<proteinExistence type="predicted"/>
<dbReference type="STRING" id="431241.G0RHF0"/>
<keyword evidence="5" id="KW-0472">Membrane</keyword>
<reference evidence="6 7" key="1">
    <citation type="journal article" date="2008" name="Nat. Biotechnol.">
        <title>Genome sequencing and analysis of the biomass-degrading fungus Trichoderma reesei (syn. Hypocrea jecorina).</title>
        <authorList>
            <person name="Martinez D."/>
            <person name="Berka R.M."/>
            <person name="Henrissat B."/>
            <person name="Saloheimo M."/>
            <person name="Arvas M."/>
            <person name="Baker S.E."/>
            <person name="Chapman J."/>
            <person name="Chertkov O."/>
            <person name="Coutinho P.M."/>
            <person name="Cullen D."/>
            <person name="Danchin E.G."/>
            <person name="Grigoriev I.V."/>
            <person name="Harris P."/>
            <person name="Jackson M."/>
            <person name="Kubicek C.P."/>
            <person name="Han C.S."/>
            <person name="Ho I."/>
            <person name="Larrondo L.F."/>
            <person name="de Leon A.L."/>
            <person name="Magnuson J.K."/>
            <person name="Merino S."/>
            <person name="Misra M."/>
            <person name="Nelson B."/>
            <person name="Putnam N."/>
            <person name="Robbertse B."/>
            <person name="Salamov A.A."/>
            <person name="Schmoll M."/>
            <person name="Terry A."/>
            <person name="Thayer N."/>
            <person name="Westerholm-Parvinen A."/>
            <person name="Schoch C.L."/>
            <person name="Yao J."/>
            <person name="Barabote R."/>
            <person name="Nelson M.A."/>
            <person name="Detter C."/>
            <person name="Bruce D."/>
            <person name="Kuske C.R."/>
            <person name="Xie G."/>
            <person name="Richardson P."/>
            <person name="Rokhsar D.S."/>
            <person name="Lucas S.M."/>
            <person name="Rubin E.M."/>
            <person name="Dunn-Coleman N."/>
            <person name="Ward M."/>
            <person name="Brettin T.S."/>
        </authorList>
    </citation>
    <scope>NUCLEOTIDE SEQUENCE [LARGE SCALE GENOMIC DNA]</scope>
    <source>
        <strain evidence="6 7">QM6a</strain>
    </source>
</reference>
<feature type="region of interest" description="Disordered" evidence="4">
    <location>
        <begin position="376"/>
        <end position="408"/>
    </location>
</feature>
<feature type="region of interest" description="Disordered" evidence="4">
    <location>
        <begin position="82"/>
        <end position="108"/>
    </location>
</feature>
<dbReference type="HOGENOM" id="CLU_038284_2_0_1"/>
<dbReference type="CDD" id="cd19165">
    <property type="entry name" value="HemeO"/>
    <property type="match status" value="1"/>
</dbReference>
<dbReference type="InterPro" id="IPR016084">
    <property type="entry name" value="Haem_Oase-like_multi-hlx"/>
</dbReference>
<accession>G0RHF0</accession>